<dbReference type="PROSITE" id="PS51371">
    <property type="entry name" value="CBS"/>
    <property type="match status" value="1"/>
</dbReference>
<dbReference type="EMBL" id="LHYI01000005">
    <property type="protein sequence ID" value="KXB08819.1"/>
    <property type="molecule type" value="Genomic_DNA"/>
</dbReference>
<feature type="transmembrane region" description="Helical" evidence="11">
    <location>
        <begin position="308"/>
        <end position="329"/>
    </location>
</feature>
<keyword evidence="4 11" id="KW-1133">Transmembrane helix</keyword>
<evidence type="ECO:0000256" key="11">
    <source>
        <dbReference type="SAM" id="Phobius"/>
    </source>
</evidence>
<dbReference type="InterPro" id="IPR046342">
    <property type="entry name" value="CBS_dom_sf"/>
</dbReference>
<dbReference type="PRINTS" id="PR00762">
    <property type="entry name" value="CLCHANNEL"/>
</dbReference>
<dbReference type="InterPro" id="IPR050368">
    <property type="entry name" value="ClC-type_chloride_channel"/>
</dbReference>
<dbReference type="CDD" id="cd00400">
    <property type="entry name" value="Voltage_gated_ClC"/>
    <property type="match status" value="1"/>
</dbReference>
<accession>A0ABR5TJY6</accession>
<keyword evidence="3 11" id="KW-0812">Transmembrane</keyword>
<keyword evidence="2" id="KW-0813">Transport</keyword>
<dbReference type="SMART" id="SM00116">
    <property type="entry name" value="CBS"/>
    <property type="match status" value="2"/>
</dbReference>
<keyword evidence="8" id="KW-0868">Chloride</keyword>
<dbReference type="Pfam" id="PF00571">
    <property type="entry name" value="CBS"/>
    <property type="match status" value="2"/>
</dbReference>
<evidence type="ECO:0000313" key="14">
    <source>
        <dbReference type="Proteomes" id="UP000070633"/>
    </source>
</evidence>
<dbReference type="PANTHER" id="PTHR43427:SF6">
    <property type="entry name" value="CHLORIDE CHANNEL PROTEIN CLC-E"/>
    <property type="match status" value="1"/>
</dbReference>
<dbReference type="SUPFAM" id="SSF54631">
    <property type="entry name" value="CBS-domain pair"/>
    <property type="match status" value="1"/>
</dbReference>
<organism evidence="13 14">
    <name type="scientific">candidate division MSBL1 archaeon SCGC-AAA382M17</name>
    <dbReference type="NCBI Taxonomy" id="1698284"/>
    <lineage>
        <taxon>Archaea</taxon>
        <taxon>Methanobacteriati</taxon>
        <taxon>Methanobacteriota</taxon>
        <taxon>candidate division MSBL1</taxon>
    </lineage>
</organism>
<keyword evidence="9" id="KW-0407">Ion channel</keyword>
<feature type="transmembrane region" description="Helical" evidence="11">
    <location>
        <begin position="269"/>
        <end position="288"/>
    </location>
</feature>
<evidence type="ECO:0000256" key="6">
    <source>
        <dbReference type="ARBA" id="ARBA00023136"/>
    </source>
</evidence>
<gene>
    <name evidence="13" type="ORF">AKJ55_00380</name>
</gene>
<evidence type="ECO:0000256" key="10">
    <source>
        <dbReference type="PROSITE-ProRule" id="PRU00703"/>
    </source>
</evidence>
<dbReference type="PANTHER" id="PTHR43427">
    <property type="entry name" value="CHLORIDE CHANNEL PROTEIN CLC-E"/>
    <property type="match status" value="1"/>
</dbReference>
<feature type="transmembrane region" description="Helical" evidence="11">
    <location>
        <begin position="236"/>
        <end position="257"/>
    </location>
</feature>
<dbReference type="InterPro" id="IPR000644">
    <property type="entry name" value="CBS_dom"/>
</dbReference>
<name>A0ABR5TJY6_9EURY</name>
<evidence type="ECO:0000256" key="2">
    <source>
        <dbReference type="ARBA" id="ARBA00022448"/>
    </source>
</evidence>
<reference evidence="13 14" key="1">
    <citation type="journal article" date="2016" name="Sci. Rep.">
        <title>Metabolic traits of an uncultured archaeal lineage -MSBL1- from brine pools of the Red Sea.</title>
        <authorList>
            <person name="Mwirichia R."/>
            <person name="Alam I."/>
            <person name="Rashid M."/>
            <person name="Vinu M."/>
            <person name="Ba-Alawi W."/>
            <person name="Anthony Kamau A."/>
            <person name="Kamanda Ngugi D."/>
            <person name="Goker M."/>
            <person name="Klenk H.P."/>
            <person name="Bajic V."/>
            <person name="Stingl U."/>
        </authorList>
    </citation>
    <scope>NUCLEOTIDE SEQUENCE [LARGE SCALE GENOMIC DNA]</scope>
    <source>
        <strain evidence="13">SCGC-AAA382M17</strain>
    </source>
</reference>
<evidence type="ECO:0000313" key="13">
    <source>
        <dbReference type="EMBL" id="KXB08819.1"/>
    </source>
</evidence>
<comment type="caution">
    <text evidence="13">The sequence shown here is derived from an EMBL/GenBank/DDBJ whole genome shotgun (WGS) entry which is preliminary data.</text>
</comment>
<evidence type="ECO:0000256" key="9">
    <source>
        <dbReference type="ARBA" id="ARBA00023303"/>
    </source>
</evidence>
<sequence length="568" mass="61711">MVKKIFQNSSFTYNTVKLIFLAAVVGIVSAFIAIGFRYLLFFFQNLFFYQEVSGLEVSPVNHDLGMWVIIVPAIGAIFVGLITKYIAGEAKGHGVPEVMESITLYGGKMRPRIVLFKALASAFSIGSGGAVGREGPIIQVGSGAGSTIGQLLKLDSDQVKVLVGCGAAGGIAATFNTPVAGIIFALEIILLELKSRSFISLVISSFFATAVSRIFLGSHPAFEIPAYSFVSLYETLFYLLLGILAGLTAILLIRMVYDTEHIFENRIKIPAFLKPALGALFVGIIGFFLPQVFGYGYGTISKLLNQEIVGGIVLLLFVFKIFAFVLTLGSGASGGIFSPSLFIGAALGAAFGWVINALYPEITAPIGAYALVGMAALFAAVSRATFTAIIIIFEMTLDYNIILPLMFSCVIADLIAWSITPDSIYTKKLSLRGIRISQDMEANILDTLRVGDVMSLSYGVHEDEKIENVRKSFVEGNYNITCVIDDTRTLKGVISLKDINKLSQEDWNKRVGNYVHKLHVLTYSEETLSDALYKMTTHNIESLPVINNLTDNKVIGQVSRNAIISRMH</sequence>
<feature type="transmembrane region" description="Helical" evidence="11">
    <location>
        <begin position="20"/>
        <end position="44"/>
    </location>
</feature>
<evidence type="ECO:0000256" key="8">
    <source>
        <dbReference type="ARBA" id="ARBA00023214"/>
    </source>
</evidence>
<dbReference type="Gene3D" id="3.10.580.10">
    <property type="entry name" value="CBS-domain"/>
    <property type="match status" value="1"/>
</dbReference>
<feature type="transmembrane region" description="Helical" evidence="11">
    <location>
        <begin position="366"/>
        <end position="393"/>
    </location>
</feature>
<keyword evidence="6 11" id="KW-0472">Membrane</keyword>
<keyword evidence="10" id="KW-0129">CBS domain</keyword>
<feature type="transmembrane region" description="Helical" evidence="11">
    <location>
        <begin position="341"/>
        <end position="360"/>
    </location>
</feature>
<dbReference type="Gene3D" id="1.10.3080.10">
    <property type="entry name" value="Clc chloride channel"/>
    <property type="match status" value="1"/>
</dbReference>
<dbReference type="InterPro" id="IPR014743">
    <property type="entry name" value="Cl-channel_core"/>
</dbReference>
<feature type="transmembrane region" description="Helical" evidence="11">
    <location>
        <begin position="64"/>
        <end position="83"/>
    </location>
</feature>
<feature type="transmembrane region" description="Helical" evidence="11">
    <location>
        <begin position="198"/>
        <end position="216"/>
    </location>
</feature>
<feature type="transmembrane region" description="Helical" evidence="11">
    <location>
        <begin position="161"/>
        <end position="186"/>
    </location>
</feature>
<dbReference type="Pfam" id="PF00654">
    <property type="entry name" value="Voltage_CLC"/>
    <property type="match status" value="1"/>
</dbReference>
<evidence type="ECO:0000256" key="7">
    <source>
        <dbReference type="ARBA" id="ARBA00023173"/>
    </source>
</evidence>
<keyword evidence="5" id="KW-0406">Ion transport</keyword>
<dbReference type="SUPFAM" id="SSF81340">
    <property type="entry name" value="Clc chloride channel"/>
    <property type="match status" value="1"/>
</dbReference>
<dbReference type="InterPro" id="IPR001807">
    <property type="entry name" value="ClC"/>
</dbReference>
<protein>
    <recommendedName>
        <fullName evidence="12">CBS domain-containing protein</fullName>
    </recommendedName>
</protein>
<keyword evidence="14" id="KW-1185">Reference proteome</keyword>
<feature type="domain" description="CBS" evidence="12">
    <location>
        <begin position="514"/>
        <end position="568"/>
    </location>
</feature>
<evidence type="ECO:0000259" key="12">
    <source>
        <dbReference type="PROSITE" id="PS51371"/>
    </source>
</evidence>
<evidence type="ECO:0000256" key="3">
    <source>
        <dbReference type="ARBA" id="ARBA00022692"/>
    </source>
</evidence>
<proteinExistence type="predicted"/>
<comment type="subcellular location">
    <subcellularLocation>
        <location evidence="1">Membrane</location>
        <topology evidence="1">Multi-pass membrane protein</topology>
    </subcellularLocation>
</comment>
<keyword evidence="7" id="KW-0869">Chloride channel</keyword>
<dbReference type="Proteomes" id="UP000070633">
    <property type="component" value="Unassembled WGS sequence"/>
</dbReference>
<feature type="transmembrane region" description="Helical" evidence="11">
    <location>
        <begin position="114"/>
        <end position="132"/>
    </location>
</feature>
<evidence type="ECO:0000256" key="1">
    <source>
        <dbReference type="ARBA" id="ARBA00004141"/>
    </source>
</evidence>
<evidence type="ECO:0000256" key="4">
    <source>
        <dbReference type="ARBA" id="ARBA00022989"/>
    </source>
</evidence>
<feature type="transmembrane region" description="Helical" evidence="11">
    <location>
        <begin position="400"/>
        <end position="419"/>
    </location>
</feature>
<evidence type="ECO:0000256" key="5">
    <source>
        <dbReference type="ARBA" id="ARBA00023065"/>
    </source>
</evidence>
<dbReference type="CDD" id="cd02205">
    <property type="entry name" value="CBS_pair_SF"/>
    <property type="match status" value="1"/>
</dbReference>